<dbReference type="CDD" id="cd04250">
    <property type="entry name" value="AAK_NAGK-C"/>
    <property type="match status" value="1"/>
</dbReference>
<feature type="site" description="Transition state stabilizer" evidence="9">
    <location>
        <position position="29"/>
    </location>
</feature>
<comment type="similarity">
    <text evidence="9">Belongs to the acetylglutamate kinase family. ArgB subfamily.</text>
</comment>
<dbReference type="HAMAP" id="MF_00082">
    <property type="entry name" value="ArgB"/>
    <property type="match status" value="1"/>
</dbReference>
<name>A0A222N086_9BACT</name>
<keyword evidence="4 9" id="KW-0808">Transferase</keyword>
<dbReference type="PIRSF" id="PIRSF000728">
    <property type="entry name" value="NAGK"/>
    <property type="match status" value="1"/>
</dbReference>
<keyword evidence="6 9" id="KW-0418">Kinase</keyword>
<feature type="domain" description="Aspartate/glutamate/uridylate kinase" evidence="10">
    <location>
        <begin position="24"/>
        <end position="257"/>
    </location>
</feature>
<dbReference type="InterPro" id="IPR037528">
    <property type="entry name" value="ArgB"/>
</dbReference>
<comment type="subcellular location">
    <subcellularLocation>
        <location evidence="9">Cytoplasm</location>
    </subcellularLocation>
</comment>
<dbReference type="EMBL" id="CP022347">
    <property type="protein sequence ID" value="ASQ31246.1"/>
    <property type="molecule type" value="Genomic_DNA"/>
</dbReference>
<keyword evidence="9" id="KW-0963">Cytoplasm</keyword>
<dbReference type="RefSeq" id="WP_094324383.1">
    <property type="nucleotide sequence ID" value="NZ_CP022347.1"/>
</dbReference>
<dbReference type="PANTHER" id="PTHR23342">
    <property type="entry name" value="N-ACETYLGLUTAMATE SYNTHASE"/>
    <property type="match status" value="1"/>
</dbReference>
<dbReference type="GO" id="GO:0005737">
    <property type="term" value="C:cytoplasm"/>
    <property type="evidence" value="ECO:0007669"/>
    <property type="project" value="UniProtKB-SubCell"/>
</dbReference>
<evidence type="ECO:0000313" key="11">
    <source>
        <dbReference type="EMBL" id="ASQ31246.1"/>
    </source>
</evidence>
<dbReference type="KEGG" id="cavi:CAV_1647"/>
<evidence type="ECO:0000256" key="8">
    <source>
        <dbReference type="ARBA" id="ARBA00048141"/>
    </source>
</evidence>
<dbReference type="InterPro" id="IPR001057">
    <property type="entry name" value="Glu/AcGlu_kinase"/>
</dbReference>
<dbReference type="PANTHER" id="PTHR23342:SF0">
    <property type="entry name" value="N-ACETYLGLUTAMATE SYNTHASE, MITOCHONDRIAL"/>
    <property type="match status" value="1"/>
</dbReference>
<dbReference type="SUPFAM" id="SSF53633">
    <property type="entry name" value="Carbamate kinase-like"/>
    <property type="match status" value="1"/>
</dbReference>
<evidence type="ECO:0000256" key="7">
    <source>
        <dbReference type="ARBA" id="ARBA00022840"/>
    </source>
</evidence>
<dbReference type="InterPro" id="IPR004662">
    <property type="entry name" value="AcgluKinase_fam"/>
</dbReference>
<dbReference type="Gene3D" id="3.40.1160.10">
    <property type="entry name" value="Acetylglutamate kinase-like"/>
    <property type="match status" value="1"/>
</dbReference>
<dbReference type="GO" id="GO:0003991">
    <property type="term" value="F:acetylglutamate kinase activity"/>
    <property type="evidence" value="ECO:0007669"/>
    <property type="project" value="UniProtKB-UniRule"/>
</dbReference>
<feature type="binding site" evidence="9">
    <location>
        <position position="86"/>
    </location>
    <ligand>
        <name>substrate</name>
    </ligand>
</feature>
<evidence type="ECO:0000256" key="4">
    <source>
        <dbReference type="ARBA" id="ARBA00022679"/>
    </source>
</evidence>
<keyword evidence="5 9" id="KW-0547">Nucleotide-binding</keyword>
<dbReference type="NCBIfam" id="TIGR00761">
    <property type="entry name" value="argB"/>
    <property type="match status" value="1"/>
</dbReference>
<accession>A0A222N086</accession>
<comment type="function">
    <text evidence="9">Catalyzes the ATP-dependent phosphorylation of N-acetyl-L-glutamate.</text>
</comment>
<dbReference type="GO" id="GO:0005524">
    <property type="term" value="F:ATP binding"/>
    <property type="evidence" value="ECO:0007669"/>
    <property type="project" value="UniProtKB-UniRule"/>
</dbReference>
<feature type="binding site" evidence="9">
    <location>
        <position position="177"/>
    </location>
    <ligand>
        <name>substrate</name>
    </ligand>
</feature>
<sequence length="281" mass="31124">MQNYLQKAEILIEALPYIRKFNSKIILIKYGGSAMENEDIKMSVMQDIALFKLVGLKPVIVHGGGKEITAMCEKLNVKNEFKNGLRVSSKETVEVAEAMLYKINKSLVQNLELQGVKAIGISGKDGFLLDCVKKDEDLGFVGEIKNVNAKILNDLLEKDFLPIIAPIGMDDEANTYNVNADDVACEIAKALRAEKLVFLSDVEGLYEDFSNKNSLISKIDIQKAKELCKKTQGGMLVKLQSCIQACESGVERIHIVDGRVKHSLLLEIFTDEGIGTVITRK</sequence>
<evidence type="ECO:0000256" key="9">
    <source>
        <dbReference type="HAMAP-Rule" id="MF_00082"/>
    </source>
</evidence>
<gene>
    <name evidence="9 11" type="primary">argB</name>
    <name evidence="11" type="ORF">CAV_1647</name>
</gene>
<protein>
    <recommendedName>
        <fullName evidence="9">Acetylglutamate kinase</fullName>
        <ecNumber evidence="9">2.7.2.8</ecNumber>
    </recommendedName>
    <alternativeName>
        <fullName evidence="9">N-acetyl-L-glutamate 5-phosphotransferase</fullName>
    </alternativeName>
    <alternativeName>
        <fullName evidence="9">NAG kinase</fullName>
        <shortName evidence="9">NAGK</shortName>
    </alternativeName>
</protein>
<feature type="site" description="Transition state stabilizer" evidence="9">
    <location>
        <position position="238"/>
    </location>
</feature>
<dbReference type="Proteomes" id="UP000201169">
    <property type="component" value="Chromosome"/>
</dbReference>
<evidence type="ECO:0000256" key="1">
    <source>
        <dbReference type="ARBA" id="ARBA00004828"/>
    </source>
</evidence>
<organism evidence="11 12">
    <name type="scientific">Campylobacter avium LMG 24591</name>
    <dbReference type="NCBI Taxonomy" id="522484"/>
    <lineage>
        <taxon>Bacteria</taxon>
        <taxon>Pseudomonadati</taxon>
        <taxon>Campylobacterota</taxon>
        <taxon>Epsilonproteobacteria</taxon>
        <taxon>Campylobacterales</taxon>
        <taxon>Campylobacteraceae</taxon>
        <taxon>Campylobacter</taxon>
    </lineage>
</organism>
<keyword evidence="2 9" id="KW-0055">Arginine biosynthesis</keyword>
<dbReference type="AlphaFoldDB" id="A0A222N086"/>
<dbReference type="InterPro" id="IPR041727">
    <property type="entry name" value="NAGK-C"/>
</dbReference>
<keyword evidence="3 9" id="KW-0028">Amino-acid biosynthesis</keyword>
<comment type="catalytic activity">
    <reaction evidence="8 9">
        <text>N-acetyl-L-glutamate + ATP = N-acetyl-L-glutamyl 5-phosphate + ADP</text>
        <dbReference type="Rhea" id="RHEA:14629"/>
        <dbReference type="ChEBI" id="CHEBI:30616"/>
        <dbReference type="ChEBI" id="CHEBI:44337"/>
        <dbReference type="ChEBI" id="CHEBI:57936"/>
        <dbReference type="ChEBI" id="CHEBI:456216"/>
        <dbReference type="EC" id="2.7.2.8"/>
    </reaction>
</comment>
<dbReference type="GO" id="GO:0042450">
    <property type="term" value="P:L-arginine biosynthetic process via ornithine"/>
    <property type="evidence" value="ECO:0007669"/>
    <property type="project" value="UniProtKB-UniRule"/>
</dbReference>
<keyword evidence="7 9" id="KW-0067">ATP-binding</keyword>
<dbReference type="PRINTS" id="PR00474">
    <property type="entry name" value="GLU5KINASE"/>
</dbReference>
<evidence type="ECO:0000256" key="5">
    <source>
        <dbReference type="ARBA" id="ARBA00022741"/>
    </source>
</evidence>
<dbReference type="InterPro" id="IPR001048">
    <property type="entry name" value="Asp/Glu/Uridylate_kinase"/>
</dbReference>
<evidence type="ECO:0000313" key="12">
    <source>
        <dbReference type="Proteomes" id="UP000201169"/>
    </source>
</evidence>
<keyword evidence="12" id="KW-1185">Reference proteome</keyword>
<dbReference type="EC" id="2.7.2.8" evidence="9"/>
<dbReference type="InterPro" id="IPR036393">
    <property type="entry name" value="AceGlu_kinase-like_sf"/>
</dbReference>
<evidence type="ECO:0000259" key="10">
    <source>
        <dbReference type="Pfam" id="PF00696"/>
    </source>
</evidence>
<comment type="pathway">
    <text evidence="1 9">Amino-acid biosynthesis; L-arginine biosynthesis; N(2)-acetyl-L-ornithine from L-glutamate: step 2/4.</text>
</comment>
<evidence type="ECO:0000256" key="6">
    <source>
        <dbReference type="ARBA" id="ARBA00022777"/>
    </source>
</evidence>
<evidence type="ECO:0000256" key="2">
    <source>
        <dbReference type="ARBA" id="ARBA00022571"/>
    </source>
</evidence>
<dbReference type="UniPathway" id="UPA00068">
    <property type="reaction ID" value="UER00107"/>
</dbReference>
<reference evidence="11 12" key="1">
    <citation type="submission" date="2017-07" db="EMBL/GenBank/DDBJ databases">
        <title>Analysis of two Campylobacter avium genomes and identification of a novel hippuricase gene.</title>
        <authorList>
            <person name="Miller W.G."/>
            <person name="Chapman M.H."/>
            <person name="Yee E."/>
            <person name="Revez J."/>
            <person name="Bono J.L."/>
            <person name="Rossi M."/>
        </authorList>
    </citation>
    <scope>NUCLEOTIDE SEQUENCE [LARGE SCALE GENOMIC DNA]</scope>
    <source>
        <strain evidence="11 12">LMG 24591</strain>
    </source>
</reference>
<feature type="binding site" evidence="9">
    <location>
        <begin position="64"/>
        <end position="65"/>
    </location>
    <ligand>
        <name>substrate</name>
    </ligand>
</feature>
<evidence type="ECO:0000256" key="3">
    <source>
        <dbReference type="ARBA" id="ARBA00022605"/>
    </source>
</evidence>
<dbReference type="FunFam" id="3.40.1160.10:FF:000004">
    <property type="entry name" value="Acetylglutamate kinase"/>
    <property type="match status" value="1"/>
</dbReference>
<proteinExistence type="inferred from homology"/>
<dbReference type="OrthoDB" id="9803155at2"/>
<dbReference type="Pfam" id="PF00696">
    <property type="entry name" value="AA_kinase"/>
    <property type="match status" value="1"/>
</dbReference>